<proteinExistence type="predicted"/>
<reference evidence="1 2" key="1">
    <citation type="submission" date="2019-06" db="EMBL/GenBank/DDBJ databases">
        <title>Sequencing the genomes of 1000 actinobacteria strains.</title>
        <authorList>
            <person name="Klenk H.-P."/>
        </authorList>
    </citation>
    <scope>NUCLEOTIDE SEQUENCE [LARGE SCALE GENOMIC DNA]</scope>
    <source>
        <strain evidence="1 2">DSM 19560</strain>
    </source>
</reference>
<organism evidence="1 2">
    <name type="scientific">Rudaeicoccus suwonensis</name>
    <dbReference type="NCBI Taxonomy" id="657409"/>
    <lineage>
        <taxon>Bacteria</taxon>
        <taxon>Bacillati</taxon>
        <taxon>Actinomycetota</taxon>
        <taxon>Actinomycetes</taxon>
        <taxon>Micrococcales</taxon>
        <taxon>Dermacoccaceae</taxon>
        <taxon>Rudaeicoccus</taxon>
    </lineage>
</organism>
<dbReference type="SUPFAM" id="SSF51905">
    <property type="entry name" value="FAD/NAD(P)-binding domain"/>
    <property type="match status" value="2"/>
</dbReference>
<dbReference type="InterPro" id="IPR036188">
    <property type="entry name" value="FAD/NAD-bd_sf"/>
</dbReference>
<dbReference type="RefSeq" id="WP_145224780.1">
    <property type="nucleotide sequence ID" value="NZ_VIVQ01000001.1"/>
</dbReference>
<dbReference type="Pfam" id="PF13738">
    <property type="entry name" value="Pyr_redox_3"/>
    <property type="match status" value="1"/>
</dbReference>
<dbReference type="Proteomes" id="UP000318297">
    <property type="component" value="Unassembled WGS sequence"/>
</dbReference>
<dbReference type="InterPro" id="IPR051209">
    <property type="entry name" value="FAD-bind_Monooxygenase_sf"/>
</dbReference>
<dbReference type="Gene3D" id="3.50.50.60">
    <property type="entry name" value="FAD/NAD(P)-binding domain"/>
    <property type="match status" value="2"/>
</dbReference>
<dbReference type="PANTHER" id="PTHR42877:SF4">
    <property type="entry name" value="FAD_NAD(P)-BINDING DOMAIN-CONTAINING PROTEIN-RELATED"/>
    <property type="match status" value="1"/>
</dbReference>
<protein>
    <submittedName>
        <fullName evidence="1">Cation diffusion facilitator CzcD-associated flavoprotein CzcO</fullName>
    </submittedName>
</protein>
<accession>A0A561E783</accession>
<keyword evidence="2" id="KW-1185">Reference proteome</keyword>
<evidence type="ECO:0000313" key="1">
    <source>
        <dbReference type="EMBL" id="TWE11478.1"/>
    </source>
</evidence>
<dbReference type="EMBL" id="VIVQ01000001">
    <property type="protein sequence ID" value="TWE11478.1"/>
    <property type="molecule type" value="Genomic_DNA"/>
</dbReference>
<sequence length="495" mass="54712">MSARVDHDLVIIGSGFSGVGMAIAAKAAGRDYLVLEKADEIGGTWRDNRYPGCACDVPSHLYSFSFEPNPYWSRAYATADEIQDYLLFCVEKYGIREQVRFDSTVQQMTYDDGLGAWHLSVASSAGEIQHIVAGAVVLGVGALHDPVLPDIPGIEHYAGEVMHTAAWDVNATMFGKKVGIIGTGCSAVQAIPHLAEDATHLTVFQRTPVWVLPKLDPEFPEWLIDAYEKRPWLTKLHRARIKAYNEVRSLAFTKQPALLKAMSKVALHHMHSAVKDPELREKLTPSYTMGCKRITMSNTYFPTLARDDVTLETSSITGADATGLITADGTHHTLDAVVFATGFDVAGSYRHLDVTGLQGHRLADDWDAGIDSFYGVTVPHYPNLFFLLGPNTGLGHTSVLLMIEAQIRLIDTLLDERDKRGVTAVAVRPQIVPAHMAQIARRSDDTVWKSGGCNSWYLDERGENRSLWPESVIAYERKLARPDFVDYEFTGSAEF</sequence>
<comment type="caution">
    <text evidence="1">The sequence shown here is derived from an EMBL/GenBank/DDBJ whole genome shotgun (WGS) entry which is preliminary data.</text>
</comment>
<gene>
    <name evidence="1" type="ORF">BKA23_0246</name>
</gene>
<evidence type="ECO:0000313" key="2">
    <source>
        <dbReference type="Proteomes" id="UP000318297"/>
    </source>
</evidence>
<name>A0A561E783_9MICO</name>
<dbReference type="PANTHER" id="PTHR42877">
    <property type="entry name" value="L-ORNITHINE N(5)-MONOOXYGENASE-RELATED"/>
    <property type="match status" value="1"/>
</dbReference>
<dbReference type="AlphaFoldDB" id="A0A561E783"/>
<dbReference type="OrthoDB" id="5168853at2"/>